<evidence type="ECO:0000313" key="2">
    <source>
        <dbReference type="EMBL" id="MBB2924262.1"/>
    </source>
</evidence>
<comment type="caution">
    <text evidence="2">The sequence shown here is derived from an EMBL/GenBank/DDBJ whole genome shotgun (WGS) entry which is preliminary data.</text>
</comment>
<protein>
    <submittedName>
        <fullName evidence="2">Uncharacterized protein</fullName>
    </submittedName>
</protein>
<accession>A0A7W4YD27</accession>
<dbReference type="EMBL" id="JACHVX010000005">
    <property type="protein sequence ID" value="MBB2924262.1"/>
    <property type="molecule type" value="Genomic_DNA"/>
</dbReference>
<evidence type="ECO:0000313" key="3">
    <source>
        <dbReference type="Proteomes" id="UP000518206"/>
    </source>
</evidence>
<reference evidence="2 3" key="2">
    <citation type="submission" date="2020-08" db="EMBL/GenBank/DDBJ databases">
        <authorList>
            <person name="Partida-Martinez L."/>
            <person name="Huntemann M."/>
            <person name="Clum A."/>
            <person name="Wang J."/>
            <person name="Palaniappan K."/>
            <person name="Ritter S."/>
            <person name="Chen I.-M."/>
            <person name="Stamatis D."/>
            <person name="Reddy T."/>
            <person name="O'Malley R."/>
            <person name="Daum C."/>
            <person name="Shapiro N."/>
            <person name="Ivanova N."/>
            <person name="Kyrpides N."/>
            <person name="Woyke T."/>
        </authorList>
    </citation>
    <scope>NUCLEOTIDE SEQUENCE [LARGE SCALE GENOMIC DNA]</scope>
    <source>
        <strain evidence="2 3">RAS26</strain>
    </source>
</reference>
<feature type="region of interest" description="Disordered" evidence="1">
    <location>
        <begin position="1"/>
        <end position="28"/>
    </location>
</feature>
<sequence length="41" mass="4475">MTSTDVVSEPMRRRRATSAMTRSSSSGMSCSFAVLQFSAQE</sequence>
<dbReference type="AlphaFoldDB" id="A0A7W4YD27"/>
<name>A0A7W4YD27_9CELL</name>
<feature type="compositionally biased region" description="Low complexity" evidence="1">
    <location>
        <begin position="17"/>
        <end position="26"/>
    </location>
</feature>
<dbReference type="Proteomes" id="UP000518206">
    <property type="component" value="Unassembled WGS sequence"/>
</dbReference>
<organism evidence="2 3">
    <name type="scientific">Cellulomonas cellasea</name>
    <dbReference type="NCBI Taxonomy" id="43670"/>
    <lineage>
        <taxon>Bacteria</taxon>
        <taxon>Bacillati</taxon>
        <taxon>Actinomycetota</taxon>
        <taxon>Actinomycetes</taxon>
        <taxon>Micrococcales</taxon>
        <taxon>Cellulomonadaceae</taxon>
        <taxon>Cellulomonas</taxon>
    </lineage>
</organism>
<gene>
    <name evidence="2" type="ORF">FHR80_003195</name>
</gene>
<reference evidence="2 3" key="1">
    <citation type="submission" date="2020-08" db="EMBL/GenBank/DDBJ databases">
        <title>The Agave Microbiome: Exploring the role of microbial communities in plant adaptations to desert environments.</title>
        <authorList>
            <person name="Partida-Martinez L.P."/>
        </authorList>
    </citation>
    <scope>NUCLEOTIDE SEQUENCE [LARGE SCALE GENOMIC DNA]</scope>
    <source>
        <strain evidence="2 3">RAS26</strain>
    </source>
</reference>
<proteinExistence type="predicted"/>
<evidence type="ECO:0000256" key="1">
    <source>
        <dbReference type="SAM" id="MobiDB-lite"/>
    </source>
</evidence>